<reference evidence="2 3" key="1">
    <citation type="submission" date="2017-08" db="EMBL/GenBank/DDBJ databases">
        <title>Fine stratification of microbial communities through a metagenomic profile of the photic zone.</title>
        <authorList>
            <person name="Haro-Moreno J.M."/>
            <person name="Lopez-Perez M."/>
            <person name="De La Torre J."/>
            <person name="Picazo A."/>
            <person name="Camacho A."/>
            <person name="Rodriguez-Valera F."/>
        </authorList>
    </citation>
    <scope>NUCLEOTIDE SEQUENCE [LARGE SCALE GENOMIC DNA]</scope>
    <source>
        <strain evidence="2">MED-G24</strain>
    </source>
</reference>
<comment type="caution">
    <text evidence="2">The sequence shown here is derived from an EMBL/GenBank/DDBJ whole genome shotgun (WGS) entry which is preliminary data.</text>
</comment>
<feature type="transmembrane region" description="Helical" evidence="1">
    <location>
        <begin position="47"/>
        <end position="69"/>
    </location>
</feature>
<gene>
    <name evidence="2" type="ORF">CNE99_04415</name>
</gene>
<evidence type="ECO:0000256" key="1">
    <source>
        <dbReference type="SAM" id="Phobius"/>
    </source>
</evidence>
<keyword evidence="1" id="KW-0812">Transmembrane</keyword>
<evidence type="ECO:0000313" key="2">
    <source>
        <dbReference type="EMBL" id="PDH40012.1"/>
    </source>
</evidence>
<protein>
    <submittedName>
        <fullName evidence="2">Uncharacterized protein</fullName>
    </submittedName>
</protein>
<keyword evidence="1" id="KW-1133">Transmembrane helix</keyword>
<dbReference type="AlphaFoldDB" id="A0A2A5WU46"/>
<accession>A0A2A5WU46</accession>
<name>A0A2A5WU46_9GAMM</name>
<evidence type="ECO:0000313" key="3">
    <source>
        <dbReference type="Proteomes" id="UP000219327"/>
    </source>
</evidence>
<dbReference type="InterPro" id="IPR050623">
    <property type="entry name" value="Glucan_succinyl_AcylTrfase"/>
</dbReference>
<organism evidence="2 3">
    <name type="scientific">OM182 bacterium MED-G24</name>
    <dbReference type="NCBI Taxonomy" id="1986255"/>
    <lineage>
        <taxon>Bacteria</taxon>
        <taxon>Pseudomonadati</taxon>
        <taxon>Pseudomonadota</taxon>
        <taxon>Gammaproteobacteria</taxon>
        <taxon>OMG group</taxon>
        <taxon>OM182 clade</taxon>
    </lineage>
</organism>
<dbReference type="EMBL" id="NTKD01000016">
    <property type="protein sequence ID" value="PDH40012.1"/>
    <property type="molecule type" value="Genomic_DNA"/>
</dbReference>
<sequence>MNALDAVRAIALLLGVVLHTGMGFVPGLSQAMIADNNPSEAIGYTVYAIHVFRMTTFFILAVFFARLLLERRNLRAFASNGSVCHCLPRGP</sequence>
<dbReference type="Proteomes" id="UP000219327">
    <property type="component" value="Unassembled WGS sequence"/>
</dbReference>
<dbReference type="PANTHER" id="PTHR36927:SF1">
    <property type="entry name" value="MDO-LIKE PROTEIN"/>
    <property type="match status" value="1"/>
</dbReference>
<proteinExistence type="predicted"/>
<dbReference type="PANTHER" id="PTHR36927">
    <property type="entry name" value="BLR4337 PROTEIN"/>
    <property type="match status" value="1"/>
</dbReference>
<keyword evidence="1" id="KW-0472">Membrane</keyword>